<dbReference type="GO" id="GO:0030163">
    <property type="term" value="P:protein catabolic process"/>
    <property type="evidence" value="ECO:0007669"/>
    <property type="project" value="TreeGrafter"/>
</dbReference>
<keyword evidence="4" id="KW-1185">Reference proteome</keyword>
<keyword evidence="1" id="KW-0067">ATP-binding</keyword>
<evidence type="ECO:0000313" key="3">
    <source>
        <dbReference type="EMBL" id="MBL0405298.1"/>
    </source>
</evidence>
<dbReference type="GO" id="GO:0004222">
    <property type="term" value="F:metalloendopeptidase activity"/>
    <property type="evidence" value="ECO:0007669"/>
    <property type="project" value="InterPro"/>
</dbReference>
<dbReference type="EMBL" id="JAEQMY010000020">
    <property type="protein sequence ID" value="MBL0405298.1"/>
    <property type="molecule type" value="Genomic_DNA"/>
</dbReference>
<dbReference type="AlphaFoldDB" id="A0A937CXE3"/>
<evidence type="ECO:0000259" key="2">
    <source>
        <dbReference type="SMART" id="SM00382"/>
    </source>
</evidence>
<dbReference type="InterPro" id="IPR003960">
    <property type="entry name" value="ATPase_AAA_CS"/>
</dbReference>
<dbReference type="Pfam" id="PF01434">
    <property type="entry name" value="Peptidase_M41"/>
    <property type="match status" value="1"/>
</dbReference>
<dbReference type="InterPro" id="IPR000642">
    <property type="entry name" value="Peptidase_M41"/>
</dbReference>
<dbReference type="InterPro" id="IPR027417">
    <property type="entry name" value="P-loop_NTPase"/>
</dbReference>
<comment type="caution">
    <text evidence="3">The sequence shown here is derived from an EMBL/GenBank/DDBJ whole genome shotgun (WGS) entry which is preliminary data.</text>
</comment>
<reference evidence="3" key="1">
    <citation type="submission" date="2021-01" db="EMBL/GenBank/DDBJ databases">
        <title>Microvirga sp.</title>
        <authorList>
            <person name="Kim M.K."/>
        </authorList>
    </citation>
    <scope>NUCLEOTIDE SEQUENCE</scope>
    <source>
        <strain evidence="3">5420S-16</strain>
    </source>
</reference>
<dbReference type="SUPFAM" id="SSF140990">
    <property type="entry name" value="FtsH protease domain-like"/>
    <property type="match status" value="1"/>
</dbReference>
<evidence type="ECO:0000256" key="1">
    <source>
        <dbReference type="RuleBase" id="RU003651"/>
    </source>
</evidence>
<feature type="domain" description="AAA+ ATPase" evidence="2">
    <location>
        <begin position="249"/>
        <end position="388"/>
    </location>
</feature>
<proteinExistence type="inferred from homology"/>
<protein>
    <submittedName>
        <fullName evidence="3">AAA family ATPase</fullName>
    </submittedName>
</protein>
<evidence type="ECO:0000313" key="4">
    <source>
        <dbReference type="Proteomes" id="UP000605848"/>
    </source>
</evidence>
<dbReference type="RefSeq" id="WP_202060941.1">
    <property type="nucleotide sequence ID" value="NZ_JAEQMY010000020.1"/>
</dbReference>
<name>A0A937CXE3_9HYPH</name>
<dbReference type="Gene3D" id="3.40.50.300">
    <property type="entry name" value="P-loop containing nucleotide triphosphate hydrolases"/>
    <property type="match status" value="1"/>
</dbReference>
<dbReference type="Proteomes" id="UP000605848">
    <property type="component" value="Unassembled WGS sequence"/>
</dbReference>
<dbReference type="GO" id="GO:0005886">
    <property type="term" value="C:plasma membrane"/>
    <property type="evidence" value="ECO:0007669"/>
    <property type="project" value="TreeGrafter"/>
</dbReference>
<dbReference type="GO" id="GO:0005524">
    <property type="term" value="F:ATP binding"/>
    <property type="evidence" value="ECO:0007669"/>
    <property type="project" value="UniProtKB-KW"/>
</dbReference>
<dbReference type="PANTHER" id="PTHR23076:SF97">
    <property type="entry name" value="ATP-DEPENDENT ZINC METALLOPROTEASE YME1L1"/>
    <property type="match status" value="1"/>
</dbReference>
<comment type="similarity">
    <text evidence="1">Belongs to the AAA ATPase family.</text>
</comment>
<dbReference type="InterPro" id="IPR037219">
    <property type="entry name" value="Peptidase_M41-like"/>
</dbReference>
<dbReference type="PROSITE" id="PS00674">
    <property type="entry name" value="AAA"/>
    <property type="match status" value="1"/>
</dbReference>
<sequence>MTRILPNRRKEAVRRPTDVGKTLARNLLIRALRHADLHHVLRGQPGIIGIVVADPKDREVFVDAGRTLLRSLSKDMLEIELDRIDSAYEVLEFDGGKGKRSNTTESAIRNMLASHVRVFAFASDPAEIPPMFQIAADGIVVPNPVDADALRGALYVVLGRAPNELVDAATGLPLVIIGTLVKPGRSVGQIVRRLRLAKQVEPAPVSPKERREHPCLDDLHGLGEAAEWGRSLARDLTDYRAGRIPWSDVDRGALISGPPGTGKTMFARALGKTCGVSVHVHSLARWQAKGYLNDLLKAMRAAFDEARKDAPCILFIDELDSFGDREKVNERHEQYTREVINGFLECLDGAEGREGVVVVGATNFPHKIDAAIRRPGRLDRHIAIPVPDLEARKGILRHHLGDALPEADLSEVAERLEGASGAAIEQVVRDAKRRARGERRDLGVGDLDQSLPTRLRLSDAMYHRACVHEAGHAVVGCLLAEESGSSPIEARAFREVAPGAPVGSTAFDHRCGVVRTRAAYLAWITVLLAGVAAEELVFGSRSDGGGGSNGADLHQATVLAATMEASLGLGHSLAYIVPRDGAEVLERVRVDASLRRTVNRTLGECLERAKALLRANGPALEELADVLGRRGRVQFDHILRTVLTADRSRAIPVPDADQDSRAEGGQVLRTQTMSKFF</sequence>
<gene>
    <name evidence="3" type="ORF">JKG68_15110</name>
</gene>
<dbReference type="CDD" id="cd19481">
    <property type="entry name" value="RecA-like_protease"/>
    <property type="match status" value="1"/>
</dbReference>
<dbReference type="Gene3D" id="1.20.58.760">
    <property type="entry name" value="Peptidase M41"/>
    <property type="match status" value="1"/>
</dbReference>
<dbReference type="SMART" id="SM00382">
    <property type="entry name" value="AAA"/>
    <property type="match status" value="1"/>
</dbReference>
<accession>A0A937CXE3</accession>
<dbReference type="Gene3D" id="1.10.8.60">
    <property type="match status" value="1"/>
</dbReference>
<keyword evidence="1" id="KW-0547">Nucleotide-binding</keyword>
<dbReference type="SUPFAM" id="SSF52540">
    <property type="entry name" value="P-loop containing nucleoside triphosphate hydrolases"/>
    <property type="match status" value="1"/>
</dbReference>
<dbReference type="GO" id="GO:0004176">
    <property type="term" value="F:ATP-dependent peptidase activity"/>
    <property type="evidence" value="ECO:0007669"/>
    <property type="project" value="InterPro"/>
</dbReference>
<dbReference type="GO" id="GO:0006508">
    <property type="term" value="P:proteolysis"/>
    <property type="evidence" value="ECO:0007669"/>
    <property type="project" value="InterPro"/>
</dbReference>
<dbReference type="InterPro" id="IPR003959">
    <property type="entry name" value="ATPase_AAA_core"/>
</dbReference>
<organism evidence="3 4">
    <name type="scientific">Microvirga aerilata</name>
    <dbReference type="NCBI Taxonomy" id="670292"/>
    <lineage>
        <taxon>Bacteria</taxon>
        <taxon>Pseudomonadati</taxon>
        <taxon>Pseudomonadota</taxon>
        <taxon>Alphaproteobacteria</taxon>
        <taxon>Hyphomicrobiales</taxon>
        <taxon>Methylobacteriaceae</taxon>
        <taxon>Microvirga</taxon>
    </lineage>
</organism>
<dbReference type="Pfam" id="PF00004">
    <property type="entry name" value="AAA"/>
    <property type="match status" value="1"/>
</dbReference>
<dbReference type="InterPro" id="IPR003593">
    <property type="entry name" value="AAA+_ATPase"/>
</dbReference>
<dbReference type="PANTHER" id="PTHR23076">
    <property type="entry name" value="METALLOPROTEASE M41 FTSH"/>
    <property type="match status" value="1"/>
</dbReference>
<dbReference type="GO" id="GO:0016887">
    <property type="term" value="F:ATP hydrolysis activity"/>
    <property type="evidence" value="ECO:0007669"/>
    <property type="project" value="InterPro"/>
</dbReference>